<keyword evidence="3" id="KW-1185">Reference proteome</keyword>
<keyword evidence="1" id="KW-0812">Transmembrane</keyword>
<feature type="transmembrane region" description="Helical" evidence="1">
    <location>
        <begin position="22"/>
        <end position="41"/>
    </location>
</feature>
<gene>
    <name evidence="2" type="ORF">T12_1003</name>
</gene>
<protein>
    <submittedName>
        <fullName evidence="2">Uncharacterized protein</fullName>
    </submittedName>
</protein>
<evidence type="ECO:0000313" key="3">
    <source>
        <dbReference type="Proteomes" id="UP000054783"/>
    </source>
</evidence>
<name>A0A0V0YS07_9BILA</name>
<organism evidence="2 3">
    <name type="scientific">Trichinella patagoniensis</name>
    <dbReference type="NCBI Taxonomy" id="990121"/>
    <lineage>
        <taxon>Eukaryota</taxon>
        <taxon>Metazoa</taxon>
        <taxon>Ecdysozoa</taxon>
        <taxon>Nematoda</taxon>
        <taxon>Enoplea</taxon>
        <taxon>Dorylaimia</taxon>
        <taxon>Trichinellida</taxon>
        <taxon>Trichinellidae</taxon>
        <taxon>Trichinella</taxon>
    </lineage>
</organism>
<reference evidence="2 3" key="1">
    <citation type="submission" date="2015-01" db="EMBL/GenBank/DDBJ databases">
        <title>Evolution of Trichinella species and genotypes.</title>
        <authorList>
            <person name="Korhonen P.K."/>
            <person name="Edoardo P."/>
            <person name="Giuseppe L.R."/>
            <person name="Gasser R.B."/>
        </authorList>
    </citation>
    <scope>NUCLEOTIDE SEQUENCE [LARGE SCALE GENOMIC DNA]</scope>
    <source>
        <strain evidence="2">ISS2496</strain>
    </source>
</reference>
<keyword evidence="1" id="KW-1133">Transmembrane helix</keyword>
<proteinExistence type="predicted"/>
<dbReference type="AlphaFoldDB" id="A0A0V0YS07"/>
<comment type="caution">
    <text evidence="2">The sequence shown here is derived from an EMBL/GenBank/DDBJ whole genome shotgun (WGS) entry which is preliminary data.</text>
</comment>
<accession>A0A0V0YS07</accession>
<evidence type="ECO:0000256" key="1">
    <source>
        <dbReference type="SAM" id="Phobius"/>
    </source>
</evidence>
<evidence type="ECO:0000313" key="2">
    <source>
        <dbReference type="EMBL" id="KRY03157.1"/>
    </source>
</evidence>
<dbReference type="EMBL" id="JYDQ01003068">
    <property type="protein sequence ID" value="KRY03157.1"/>
    <property type="molecule type" value="Genomic_DNA"/>
</dbReference>
<sequence length="86" mass="10044">MWEAAAILGEGMRKSVLLRGGIILWLLLMMGNHSHLASINMDSWGRDPQEMKLRHFQQRLRFLKLQLLLAELILPYGCLLWKDPLF</sequence>
<dbReference type="Proteomes" id="UP000054783">
    <property type="component" value="Unassembled WGS sequence"/>
</dbReference>
<keyword evidence="1" id="KW-0472">Membrane</keyword>